<protein>
    <recommendedName>
        <fullName evidence="3">Abortive phage infection protein</fullName>
    </recommendedName>
</protein>
<dbReference type="SUPFAM" id="SSF51445">
    <property type="entry name" value="(Trans)glycosidases"/>
    <property type="match status" value="1"/>
</dbReference>
<evidence type="ECO:0008006" key="3">
    <source>
        <dbReference type="Google" id="ProtNLM"/>
    </source>
</evidence>
<name>A0A0B5EN87_STRA4</name>
<accession>A0A0B5EN87</accession>
<evidence type="ECO:0000313" key="1">
    <source>
        <dbReference type="EMBL" id="AJE84058.1"/>
    </source>
</evidence>
<gene>
    <name evidence="1" type="ORF">SLNWT_3682</name>
</gene>
<dbReference type="Gene3D" id="3.20.20.80">
    <property type="entry name" value="Glycosidases"/>
    <property type="match status" value="1"/>
</dbReference>
<dbReference type="AlphaFoldDB" id="A0A0B5EN87"/>
<reference evidence="1 2" key="1">
    <citation type="submission" date="2015-01" db="EMBL/GenBank/DDBJ databases">
        <title>Enhanced salinomycin production by adjusting the supply of polyketide extender units in Streptomyce albus DSM 41398.</title>
        <authorList>
            <person name="Lu C."/>
        </authorList>
    </citation>
    <scope>NUCLEOTIDE SEQUENCE [LARGE SCALE GENOMIC DNA]</scope>
    <source>
        <strain evidence="2">ATCC 21838 / DSM 41398 / FERM P-419 / JCM 4703 / NBRC 107858</strain>
    </source>
</reference>
<keyword evidence="2" id="KW-1185">Reference proteome</keyword>
<evidence type="ECO:0000313" key="2">
    <source>
        <dbReference type="Proteomes" id="UP000031523"/>
    </source>
</evidence>
<sequence length="381" mass="42274">MRGRKISRGQFLTGAAAVGIAGTAGGILTGHGTHRAEATEPRHAAQGGHRGLTYRGVGYEVADGETPHTGWNAARMREDLRVIRRDLGANSVSVFGDGVDRLKATSTQAAEEGLHVWLQPRLADRPHKEILEHLAETGKHAERLRKQGAAVHLSVGCEFVLFVPGIVPGANALERIENLTQGNFDPVTMQKRLRAFVAKSAKTARSVFGGRITYGAAEGDEVDWSLFDLVSVNYYAYFPHRADHIRELRTYQRWGKPVVVSEFGTCTYRGAPEKGGMGWDAVDYEKEPPEIISGLVRSERTQAAYLADLLDIFESMNLYAALAYQFVTSDAPHRTERRYDLDMASYSLVKPLWQSKDEPGREWHWEPKESFRAVAGHFGRA</sequence>
<dbReference type="InterPro" id="IPR017853">
    <property type="entry name" value="GH"/>
</dbReference>
<dbReference type="EMBL" id="CP010519">
    <property type="protein sequence ID" value="AJE84058.1"/>
    <property type="molecule type" value="Genomic_DNA"/>
</dbReference>
<dbReference type="PROSITE" id="PS51318">
    <property type="entry name" value="TAT"/>
    <property type="match status" value="1"/>
</dbReference>
<dbReference type="InterPro" id="IPR006311">
    <property type="entry name" value="TAT_signal"/>
</dbReference>
<dbReference type="Proteomes" id="UP000031523">
    <property type="component" value="Chromosome"/>
</dbReference>
<organism evidence="1 2">
    <name type="scientific">Streptomyces albus (strain ATCC 21838 / DSM 41398 / FERM P-419 / JCM 4703 / NBRC 107858)</name>
    <dbReference type="NCBI Taxonomy" id="1081613"/>
    <lineage>
        <taxon>Bacteria</taxon>
        <taxon>Bacillati</taxon>
        <taxon>Actinomycetota</taxon>
        <taxon>Actinomycetes</taxon>
        <taxon>Kitasatosporales</taxon>
        <taxon>Streptomycetaceae</taxon>
        <taxon>Streptomyces</taxon>
    </lineage>
</organism>
<dbReference type="KEGG" id="sals:SLNWT_3682"/>
<proteinExistence type="predicted"/>